<accession>A0A3S4HDF3</accession>
<dbReference type="AlphaFoldDB" id="A0A3S4HDF3"/>
<evidence type="ECO:0000313" key="1">
    <source>
        <dbReference type="EMBL" id="VEB05681.1"/>
    </source>
</evidence>
<name>A0A3S4HDF3_KLEPN</name>
<evidence type="ECO:0000313" key="2">
    <source>
        <dbReference type="Proteomes" id="UP000282433"/>
    </source>
</evidence>
<sequence>MTGANRWTGLKYTGSGTIYQQSLGYIDNGYNTGSMPTGSLICGWKTHRFHTP</sequence>
<proteinExistence type="predicted"/>
<gene>
    <name evidence="1" type="ORF">NCTC13635_05426</name>
</gene>
<protein>
    <submittedName>
        <fullName evidence="1">CFA/I fimbrial minor adhesin</fullName>
    </submittedName>
</protein>
<organism evidence="1 2">
    <name type="scientific">Klebsiella pneumoniae</name>
    <dbReference type="NCBI Taxonomy" id="573"/>
    <lineage>
        <taxon>Bacteria</taxon>
        <taxon>Pseudomonadati</taxon>
        <taxon>Pseudomonadota</taxon>
        <taxon>Gammaproteobacteria</taxon>
        <taxon>Enterobacterales</taxon>
        <taxon>Enterobacteriaceae</taxon>
        <taxon>Klebsiella/Raoultella group</taxon>
        <taxon>Klebsiella</taxon>
        <taxon>Klebsiella pneumoniae complex</taxon>
    </lineage>
</organism>
<dbReference type="Proteomes" id="UP000282433">
    <property type="component" value="Chromosome"/>
</dbReference>
<reference evidence="1 2" key="1">
    <citation type="submission" date="2018-12" db="EMBL/GenBank/DDBJ databases">
        <authorList>
            <consortium name="Pathogen Informatics"/>
        </authorList>
    </citation>
    <scope>NUCLEOTIDE SEQUENCE [LARGE SCALE GENOMIC DNA]</scope>
    <source>
        <strain evidence="1 2">NCTC13635</strain>
    </source>
</reference>
<dbReference type="EMBL" id="LR134162">
    <property type="protein sequence ID" value="VEB05681.1"/>
    <property type="molecule type" value="Genomic_DNA"/>
</dbReference>